<dbReference type="Gene3D" id="1.10.260.40">
    <property type="entry name" value="lambda repressor-like DNA-binding domains"/>
    <property type="match status" value="1"/>
</dbReference>
<sequence>MGTAPSDNGSEAPDDREYARALGSRLRAVRSQQRLSLHGVERKSGGKWKAVVVGSYERGDRAVSVARLAELAEFYGVPISELLPSEEGSGGGSRAEASGKIVLDLQRMQGVPAEEAAPLIRYAQSIQRQRGDYGNKVLSIRGEDLRALALMFDTSLESLTEKLVSWGVLAPGSIGHPGD</sequence>
<dbReference type="InterPro" id="IPR010982">
    <property type="entry name" value="Lambda_DNA-bd_dom_sf"/>
</dbReference>
<dbReference type="RefSeq" id="WP_249774192.1">
    <property type="nucleotide sequence ID" value="NZ_CP097332.1"/>
</dbReference>
<feature type="domain" description="HTH cro/C1-type" evidence="1">
    <location>
        <begin position="26"/>
        <end position="82"/>
    </location>
</feature>
<gene>
    <name evidence="2" type="ORF">M6D93_08620</name>
</gene>
<dbReference type="Gene3D" id="1.10.10.1930">
    <property type="match status" value="1"/>
</dbReference>
<dbReference type="CDD" id="cd16837">
    <property type="entry name" value="BldD_C_like"/>
    <property type="match status" value="1"/>
</dbReference>
<protein>
    <submittedName>
        <fullName evidence="2">Transcriptional regulator</fullName>
    </submittedName>
</protein>
<dbReference type="Pfam" id="PF21179">
    <property type="entry name" value="BldD-like_C"/>
    <property type="match status" value="1"/>
</dbReference>
<name>A0ABY4R301_9ACTN</name>
<dbReference type="PROSITE" id="PS50943">
    <property type="entry name" value="HTH_CROC1"/>
    <property type="match status" value="1"/>
</dbReference>
<reference evidence="2" key="2">
    <citation type="submission" date="2022-05" db="EMBL/GenBank/DDBJ databases">
        <authorList>
            <person name="Kim J.-S."/>
            <person name="Lee K."/>
            <person name="Suh M."/>
            <person name="Eom M."/>
            <person name="Kim J.-S."/>
            <person name="Kim D.-S."/>
            <person name="Ko S.-H."/>
            <person name="Shin Y."/>
            <person name="Lee J.-S."/>
        </authorList>
    </citation>
    <scope>NUCLEOTIDE SEQUENCE</scope>
    <source>
        <strain evidence="2">N237</strain>
    </source>
</reference>
<evidence type="ECO:0000313" key="3">
    <source>
        <dbReference type="Proteomes" id="UP001056336"/>
    </source>
</evidence>
<dbReference type="InterPro" id="IPR001387">
    <property type="entry name" value="Cro/C1-type_HTH"/>
</dbReference>
<reference evidence="2" key="1">
    <citation type="journal article" date="2018" name="Int. J. Syst. Evol. Microbiol.">
        <title>Jatrophihabitans telluris sp. nov., isolated from sediment soil of lava forest wetlands and the emended description of the genus Jatrophihabitans.</title>
        <authorList>
            <person name="Lee K.C."/>
            <person name="Suh M.K."/>
            <person name="Eom M.K."/>
            <person name="Kim K.K."/>
            <person name="Kim J.S."/>
            <person name="Kim D.S."/>
            <person name="Ko S.H."/>
            <person name="Shin Y.K."/>
            <person name="Lee J.S."/>
        </authorList>
    </citation>
    <scope>NUCLEOTIDE SEQUENCE</scope>
    <source>
        <strain evidence="2">N237</strain>
    </source>
</reference>
<proteinExistence type="predicted"/>
<dbReference type="InterPro" id="IPR038099">
    <property type="entry name" value="BldD-like_C_sf"/>
</dbReference>
<dbReference type="Pfam" id="PF13560">
    <property type="entry name" value="HTH_31"/>
    <property type="match status" value="1"/>
</dbReference>
<organism evidence="2 3">
    <name type="scientific">Jatrophihabitans telluris</name>
    <dbReference type="NCBI Taxonomy" id="2038343"/>
    <lineage>
        <taxon>Bacteria</taxon>
        <taxon>Bacillati</taxon>
        <taxon>Actinomycetota</taxon>
        <taxon>Actinomycetes</taxon>
        <taxon>Jatrophihabitantales</taxon>
        <taxon>Jatrophihabitantaceae</taxon>
        <taxon>Jatrophihabitans</taxon>
    </lineage>
</organism>
<dbReference type="InterPro" id="IPR037664">
    <property type="entry name" value="BldD_C"/>
</dbReference>
<dbReference type="EMBL" id="CP097332">
    <property type="protein sequence ID" value="UQX90296.1"/>
    <property type="molecule type" value="Genomic_DNA"/>
</dbReference>
<evidence type="ECO:0000259" key="1">
    <source>
        <dbReference type="PROSITE" id="PS50943"/>
    </source>
</evidence>
<dbReference type="SUPFAM" id="SSF47413">
    <property type="entry name" value="lambda repressor-like DNA-binding domains"/>
    <property type="match status" value="1"/>
</dbReference>
<keyword evidence="3" id="KW-1185">Reference proteome</keyword>
<accession>A0ABY4R301</accession>
<dbReference type="Proteomes" id="UP001056336">
    <property type="component" value="Chromosome"/>
</dbReference>
<evidence type="ECO:0000313" key="2">
    <source>
        <dbReference type="EMBL" id="UQX90296.1"/>
    </source>
</evidence>
<dbReference type="CDD" id="cd00093">
    <property type="entry name" value="HTH_XRE"/>
    <property type="match status" value="1"/>
</dbReference>
<dbReference type="SMART" id="SM00530">
    <property type="entry name" value="HTH_XRE"/>
    <property type="match status" value="1"/>
</dbReference>